<accession>A0A3M6UGH4</accession>
<dbReference type="Proteomes" id="UP000275408">
    <property type="component" value="Unassembled WGS sequence"/>
</dbReference>
<dbReference type="EMBL" id="RCHS01001583">
    <property type="protein sequence ID" value="RMX52742.1"/>
    <property type="molecule type" value="Genomic_DNA"/>
</dbReference>
<name>A0A3M6UGH4_POCDA</name>
<gene>
    <name evidence="1" type="ORF">pdam_00019280</name>
</gene>
<evidence type="ECO:0000313" key="1">
    <source>
        <dbReference type="EMBL" id="RMX52742.1"/>
    </source>
</evidence>
<comment type="caution">
    <text evidence="1">The sequence shown here is derived from an EMBL/GenBank/DDBJ whole genome shotgun (WGS) entry which is preliminary data.</text>
</comment>
<feature type="non-terminal residue" evidence="1">
    <location>
        <position position="84"/>
    </location>
</feature>
<evidence type="ECO:0000313" key="2">
    <source>
        <dbReference type="Proteomes" id="UP000275408"/>
    </source>
</evidence>
<reference evidence="1 2" key="1">
    <citation type="journal article" date="2018" name="Sci. Rep.">
        <title>Comparative analysis of the Pocillopora damicornis genome highlights role of immune system in coral evolution.</title>
        <authorList>
            <person name="Cunning R."/>
            <person name="Bay R.A."/>
            <person name="Gillette P."/>
            <person name="Baker A.C."/>
            <person name="Traylor-Knowles N."/>
        </authorList>
    </citation>
    <scope>NUCLEOTIDE SEQUENCE [LARGE SCALE GENOMIC DNA]</scope>
    <source>
        <strain evidence="1">RSMAS</strain>
        <tissue evidence="1">Whole animal</tissue>
    </source>
</reference>
<sequence>MMFRCLHGLAPEYLCSKFTWRDFAYDLRDSENKLNVPLPRSNYYRKSFSYNGATLWNSLPCDIRNTESLGVDEGVDYMSDHILQ</sequence>
<organism evidence="1 2">
    <name type="scientific">Pocillopora damicornis</name>
    <name type="common">Cauliflower coral</name>
    <name type="synonym">Millepora damicornis</name>
    <dbReference type="NCBI Taxonomy" id="46731"/>
    <lineage>
        <taxon>Eukaryota</taxon>
        <taxon>Metazoa</taxon>
        <taxon>Cnidaria</taxon>
        <taxon>Anthozoa</taxon>
        <taxon>Hexacorallia</taxon>
        <taxon>Scleractinia</taxon>
        <taxon>Astrocoeniina</taxon>
        <taxon>Pocilloporidae</taxon>
        <taxon>Pocillopora</taxon>
    </lineage>
</organism>
<proteinExistence type="predicted"/>
<dbReference type="OrthoDB" id="5947836at2759"/>
<dbReference type="AlphaFoldDB" id="A0A3M6UGH4"/>
<protein>
    <submittedName>
        <fullName evidence="1">Uncharacterized protein</fullName>
    </submittedName>
</protein>
<keyword evidence="2" id="KW-1185">Reference proteome</keyword>